<feature type="region of interest" description="Disordered" evidence="1">
    <location>
        <begin position="1"/>
        <end position="44"/>
    </location>
</feature>
<feature type="region of interest" description="Disordered" evidence="1">
    <location>
        <begin position="157"/>
        <end position="191"/>
    </location>
</feature>
<protein>
    <submittedName>
        <fullName evidence="2">Uncharacterized protein</fullName>
    </submittedName>
</protein>
<feature type="compositionally biased region" description="Polar residues" evidence="1">
    <location>
        <begin position="157"/>
        <end position="175"/>
    </location>
</feature>
<feature type="compositionally biased region" description="Polar residues" evidence="1">
    <location>
        <begin position="22"/>
        <end position="44"/>
    </location>
</feature>
<evidence type="ECO:0000313" key="2">
    <source>
        <dbReference type="EMBL" id="CEK56065.1"/>
    </source>
</evidence>
<feature type="non-terminal residue" evidence="2">
    <location>
        <position position="191"/>
    </location>
</feature>
<sequence length="191" mass="20327">SPSASALSQTSSNSSAVTSHSFMPQSSITSSEMASQTTSCMTHPSYSVSYPVPSFASSASSDACDIRNLESEGVNDNLQCHASVVVDQLSACADMKDSSSQDEPTVDQESADYIGSALEKCQLEEGEYSQNIPISNQKLNVPQFSQSICTDQCIQTTHSSNSSMEDTTHIVSPSKSVKMYSEDGSAQSRHP</sequence>
<accession>A0A0B6YKQ0</accession>
<dbReference type="EMBL" id="HACG01009200">
    <property type="protein sequence ID" value="CEK56065.1"/>
    <property type="molecule type" value="Transcribed_RNA"/>
</dbReference>
<evidence type="ECO:0000256" key="1">
    <source>
        <dbReference type="SAM" id="MobiDB-lite"/>
    </source>
</evidence>
<name>A0A0B6YKQ0_9EUPU</name>
<dbReference type="AlphaFoldDB" id="A0A0B6YKQ0"/>
<organism evidence="2">
    <name type="scientific">Arion vulgaris</name>
    <dbReference type="NCBI Taxonomy" id="1028688"/>
    <lineage>
        <taxon>Eukaryota</taxon>
        <taxon>Metazoa</taxon>
        <taxon>Spiralia</taxon>
        <taxon>Lophotrochozoa</taxon>
        <taxon>Mollusca</taxon>
        <taxon>Gastropoda</taxon>
        <taxon>Heterobranchia</taxon>
        <taxon>Euthyneura</taxon>
        <taxon>Panpulmonata</taxon>
        <taxon>Eupulmonata</taxon>
        <taxon>Stylommatophora</taxon>
        <taxon>Helicina</taxon>
        <taxon>Arionoidea</taxon>
        <taxon>Arionidae</taxon>
        <taxon>Arion</taxon>
    </lineage>
</organism>
<feature type="non-terminal residue" evidence="2">
    <location>
        <position position="1"/>
    </location>
</feature>
<reference evidence="2" key="1">
    <citation type="submission" date="2014-12" db="EMBL/GenBank/DDBJ databases">
        <title>Insight into the proteome of Arion vulgaris.</title>
        <authorList>
            <person name="Aradska J."/>
            <person name="Bulat T."/>
            <person name="Smidak R."/>
            <person name="Sarate P."/>
            <person name="Gangsoo J."/>
            <person name="Sialana F."/>
            <person name="Bilban M."/>
            <person name="Lubec G."/>
        </authorList>
    </citation>
    <scope>NUCLEOTIDE SEQUENCE</scope>
    <source>
        <tissue evidence="2">Skin</tissue>
    </source>
</reference>
<proteinExistence type="predicted"/>
<gene>
    <name evidence="2" type="primary">ORF26694</name>
</gene>
<feature type="compositionally biased region" description="Low complexity" evidence="1">
    <location>
        <begin position="1"/>
        <end position="21"/>
    </location>
</feature>